<dbReference type="PANTHER" id="PTHR11748:SF111">
    <property type="entry name" value="D-LACTATE DEHYDROGENASE, MITOCHONDRIAL-RELATED"/>
    <property type="match status" value="1"/>
</dbReference>
<gene>
    <name evidence="9" type="ORF">US86_C0001G0254</name>
</gene>
<dbReference type="PROSITE" id="PS51387">
    <property type="entry name" value="FAD_PCMH"/>
    <property type="match status" value="1"/>
</dbReference>
<dbReference type="GO" id="GO:1903457">
    <property type="term" value="P:lactate catabolic process"/>
    <property type="evidence" value="ECO:0007669"/>
    <property type="project" value="TreeGrafter"/>
</dbReference>
<evidence type="ECO:0000256" key="3">
    <source>
        <dbReference type="ARBA" id="ARBA00022630"/>
    </source>
</evidence>
<evidence type="ECO:0000256" key="1">
    <source>
        <dbReference type="ARBA" id="ARBA00001974"/>
    </source>
</evidence>
<evidence type="ECO:0000313" key="9">
    <source>
        <dbReference type="EMBL" id="KKQ67327.1"/>
    </source>
</evidence>
<feature type="domain" description="FAD-binding PCMH-type" evidence="8">
    <location>
        <begin position="34"/>
        <end position="263"/>
    </location>
</feature>
<dbReference type="PANTHER" id="PTHR11748">
    <property type="entry name" value="D-LACTATE DEHYDROGENASE"/>
    <property type="match status" value="1"/>
</dbReference>
<dbReference type="InterPro" id="IPR016171">
    <property type="entry name" value="Vanillyl_alc_oxidase_C-sub2"/>
</dbReference>
<dbReference type="Pfam" id="PF02913">
    <property type="entry name" value="FAD-oxidase_C"/>
    <property type="match status" value="1"/>
</dbReference>
<dbReference type="SUPFAM" id="SSF56176">
    <property type="entry name" value="FAD-binding/transporter-associated domain-like"/>
    <property type="match status" value="1"/>
</dbReference>
<dbReference type="GO" id="GO:0004458">
    <property type="term" value="F:D-lactate dehydrogenase (cytochrome) activity"/>
    <property type="evidence" value="ECO:0007669"/>
    <property type="project" value="UniProtKB-EC"/>
</dbReference>
<dbReference type="Pfam" id="PF01565">
    <property type="entry name" value="FAD_binding_4"/>
    <property type="match status" value="1"/>
</dbReference>
<reference evidence="9 10" key="1">
    <citation type="journal article" date="2015" name="Nature">
        <title>rRNA introns, odd ribosomes, and small enigmatic genomes across a large radiation of phyla.</title>
        <authorList>
            <person name="Brown C.T."/>
            <person name="Hug L.A."/>
            <person name="Thomas B.C."/>
            <person name="Sharon I."/>
            <person name="Castelle C.J."/>
            <person name="Singh A."/>
            <person name="Wilkins M.J."/>
            <person name="Williams K.H."/>
            <person name="Banfield J.F."/>
        </authorList>
    </citation>
    <scope>NUCLEOTIDE SEQUENCE [LARGE SCALE GENOMIC DNA]</scope>
</reference>
<comment type="similarity">
    <text evidence="2">Belongs to the FAD-binding oxidoreductase/transferase type 4 family.</text>
</comment>
<evidence type="ECO:0000256" key="2">
    <source>
        <dbReference type="ARBA" id="ARBA00008000"/>
    </source>
</evidence>
<dbReference type="AlphaFoldDB" id="A0A0G0JKE7"/>
<evidence type="ECO:0000259" key="8">
    <source>
        <dbReference type="PROSITE" id="PS51387"/>
    </source>
</evidence>
<dbReference type="InterPro" id="IPR004113">
    <property type="entry name" value="FAD-bd_oxidored_4_C"/>
</dbReference>
<keyword evidence="5" id="KW-0809">Transit peptide</keyword>
<protein>
    <recommendedName>
        <fullName evidence="7">D-lactate dehydrogenase (cytochrome)</fullName>
        <ecNumber evidence="7">1.1.2.4</ecNumber>
    </recommendedName>
</protein>
<dbReference type="InterPro" id="IPR006094">
    <property type="entry name" value="Oxid_FAD_bind_N"/>
</dbReference>
<keyword evidence="4" id="KW-0274">FAD</keyword>
<proteinExistence type="inferred from homology"/>
<comment type="cofactor">
    <cofactor evidence="1">
        <name>FAD</name>
        <dbReference type="ChEBI" id="CHEBI:57692"/>
    </cofactor>
</comment>
<accession>A0A0G0JKE7</accession>
<dbReference type="InterPro" id="IPR016164">
    <property type="entry name" value="FAD-linked_Oxase-like_C"/>
</dbReference>
<organism evidence="9 10">
    <name type="scientific">Candidatus Daviesbacteria bacterium GW2011_GWA2_38_24</name>
    <dbReference type="NCBI Taxonomy" id="1618422"/>
    <lineage>
        <taxon>Bacteria</taxon>
        <taxon>Candidatus Daviesiibacteriota</taxon>
    </lineage>
</organism>
<dbReference type="EMBL" id="LBUP01000001">
    <property type="protein sequence ID" value="KKQ67327.1"/>
    <property type="molecule type" value="Genomic_DNA"/>
</dbReference>
<dbReference type="InterPro" id="IPR016166">
    <property type="entry name" value="FAD-bd_PCMH"/>
</dbReference>
<dbReference type="Gene3D" id="3.30.465.10">
    <property type="match status" value="2"/>
</dbReference>
<dbReference type="InterPro" id="IPR036318">
    <property type="entry name" value="FAD-bd_PCMH-like_sf"/>
</dbReference>
<dbReference type="GO" id="GO:0071949">
    <property type="term" value="F:FAD binding"/>
    <property type="evidence" value="ECO:0007669"/>
    <property type="project" value="InterPro"/>
</dbReference>
<dbReference type="Gene3D" id="3.30.70.2740">
    <property type="match status" value="1"/>
</dbReference>
<dbReference type="EC" id="1.1.2.4" evidence="7"/>
<evidence type="ECO:0000256" key="5">
    <source>
        <dbReference type="ARBA" id="ARBA00022946"/>
    </source>
</evidence>
<name>A0A0G0JKE7_9BACT</name>
<dbReference type="GO" id="GO:0008720">
    <property type="term" value="F:D-lactate dehydrogenase (NAD+) activity"/>
    <property type="evidence" value="ECO:0007669"/>
    <property type="project" value="TreeGrafter"/>
</dbReference>
<sequence length="547" mass="62426">MFTDLKSKLQELIKGELLDDEATLNSYSKDASLFEIKPQVVIAPKNSEDVKNIVKFVSQHYEEGLSITPRSAGTDMSGGAINESILLDMTKHFNKIIEVGEKSAKTETGVFYRDFEKETLKKDLLLPCYPASRELCSVGGMVANNSAGEKTLLYGQTERFIKSLKVILSDGNEYEIKPINKKELDKKISQKDFEGEFYRKVFKLISENQELIKNSRPKVSKNSTGYLIWDVWNGGTFDMTKVFVGSQGTLGIVTEVEFELIHPKKHSKMLVVFLKDLTNLGKIVNKVLELKPESFESYDDYTIKFAMRFLPEVLKVFKPHNLLSLGFQFLPEVWMSLTGGFPKLILLAEFTGDLEEEVTQKCIQAQESIKEFNVPMRITKNADESKKYWTVRRESFNLLRHHTPHKRTAPFIDDIVVSPDVLPEFLPKLSAILDQYNLIYTVAGHIGNGNFHIIPLMDLSKPESKQIISELGKKVYDLVFEYKGSMSAEHNDGLIRGPYLKLMYGERIFEIFKQVKNIFDPQNIFNPNKKVNASFEYSMNHLAKDSS</sequence>
<keyword evidence="3" id="KW-0285">Flavoprotein</keyword>
<comment type="caution">
    <text evidence="9">The sequence shown here is derived from an EMBL/GenBank/DDBJ whole genome shotgun (WGS) entry which is preliminary data.</text>
</comment>
<evidence type="ECO:0000256" key="4">
    <source>
        <dbReference type="ARBA" id="ARBA00022827"/>
    </source>
</evidence>
<evidence type="ECO:0000256" key="7">
    <source>
        <dbReference type="ARBA" id="ARBA00038897"/>
    </source>
</evidence>
<evidence type="ECO:0000313" key="10">
    <source>
        <dbReference type="Proteomes" id="UP000034235"/>
    </source>
</evidence>
<dbReference type="InterPro" id="IPR016169">
    <property type="entry name" value="FAD-bd_PCMH_sub2"/>
</dbReference>
<dbReference type="Gene3D" id="1.10.45.10">
    <property type="entry name" value="Vanillyl-alcohol Oxidase, Chain A, domain 4"/>
    <property type="match status" value="1"/>
</dbReference>
<dbReference type="SUPFAM" id="SSF55103">
    <property type="entry name" value="FAD-linked oxidases, C-terminal domain"/>
    <property type="match status" value="1"/>
</dbReference>
<keyword evidence="6" id="KW-0560">Oxidoreductase</keyword>
<evidence type="ECO:0000256" key="6">
    <source>
        <dbReference type="ARBA" id="ARBA00023002"/>
    </source>
</evidence>
<dbReference type="Proteomes" id="UP000034235">
    <property type="component" value="Unassembled WGS sequence"/>
</dbReference>